<protein>
    <submittedName>
        <fullName evidence="3">APG6 multi-domain protein</fullName>
    </submittedName>
</protein>
<evidence type="ECO:0000256" key="2">
    <source>
        <dbReference type="SAM" id="MobiDB-lite"/>
    </source>
</evidence>
<keyword evidence="1" id="KW-0175">Coiled coil</keyword>
<feature type="coiled-coil region" evidence="1">
    <location>
        <begin position="277"/>
        <end position="372"/>
    </location>
</feature>
<evidence type="ECO:0000313" key="3">
    <source>
        <dbReference type="EMBL" id="CAE7176444.1"/>
    </source>
</evidence>
<evidence type="ECO:0000313" key="4">
    <source>
        <dbReference type="Proteomes" id="UP000472372"/>
    </source>
</evidence>
<organism evidence="3 4">
    <name type="scientific">Pyrenophora teres f. teres</name>
    <dbReference type="NCBI Taxonomy" id="97479"/>
    <lineage>
        <taxon>Eukaryota</taxon>
        <taxon>Fungi</taxon>
        <taxon>Dikarya</taxon>
        <taxon>Ascomycota</taxon>
        <taxon>Pezizomycotina</taxon>
        <taxon>Dothideomycetes</taxon>
        <taxon>Pleosporomycetidae</taxon>
        <taxon>Pleosporales</taxon>
        <taxon>Pleosporineae</taxon>
        <taxon>Pleosporaceae</taxon>
        <taxon>Pyrenophora</taxon>
    </lineage>
</organism>
<reference evidence="3" key="1">
    <citation type="submission" date="2021-02" db="EMBL/GenBank/DDBJ databases">
        <authorList>
            <person name="Syme A R."/>
            <person name="Syme A R."/>
            <person name="Moolhuijzen P."/>
        </authorList>
    </citation>
    <scope>NUCLEOTIDE SEQUENCE</scope>
    <source>
        <strain evidence="3">W1-1</strain>
    </source>
</reference>
<dbReference type="Proteomes" id="UP000472372">
    <property type="component" value="Chromosome 5"/>
</dbReference>
<name>A0A6S6W8Z2_9PLEO</name>
<gene>
    <name evidence="3" type="ORF">PTTW11_05996</name>
</gene>
<proteinExistence type="predicted"/>
<feature type="compositionally biased region" description="Low complexity" evidence="2">
    <location>
        <begin position="19"/>
        <end position="31"/>
    </location>
</feature>
<dbReference type="EMBL" id="HG992981">
    <property type="protein sequence ID" value="CAE7176444.1"/>
    <property type="molecule type" value="Genomic_DNA"/>
</dbReference>
<feature type="compositionally biased region" description="Low complexity" evidence="2">
    <location>
        <begin position="441"/>
        <end position="463"/>
    </location>
</feature>
<feature type="compositionally biased region" description="Low complexity" evidence="2">
    <location>
        <begin position="81"/>
        <end position="94"/>
    </location>
</feature>
<feature type="region of interest" description="Disordered" evidence="2">
    <location>
        <begin position="71"/>
        <end position="162"/>
    </location>
</feature>
<feature type="coiled-coil region" evidence="1">
    <location>
        <begin position="406"/>
        <end position="440"/>
    </location>
</feature>
<dbReference type="AlphaFoldDB" id="A0A6S6W8Z2"/>
<sequence>MAGHRAFTYDDQTAHLHASTSRPSQVSGSSSVHTEASVSTRLTPHLSQQSPGFDLFATLLFDRRRAYQSVSSASSGLRAISTSTPTGPDSTTRPALALNLRSDINVHSTRRETPRNDEISMLEFKDRTKTPAGSRKRERPAEAPTRMTTVKHQKPNPPSRFSPRLAKLKLTLKMTEANSKKKVDNKADTMAKRGKRILSDVIVISSNDENDDEVPMLPHIDSDIDEDVKPVIADIEPTSRVTESISGRMPLENVSQLETWGLSSVSPERVPSSGLAQDNHQKELARVKSEHAQEMEQMRQELDAARKEIERIQQLHDTEVNDWELEHVRAINLAESRCAATEHNLENEQKEIVYLTRENESLRIQVDKIEAECGVLVKERADEKAQRTKEKKEHEKVLEDVTKAKAAEMESATKDLLSKNQQLLAENERLKAAAAAASAAATEAATSPPTTTPLPSQTPISPTFPYSIFTTPPSSQQHHHTPLSPAPSSTFSVARSSIFYTPSTAESQKDDNIRKVYIRTKRRFDNLQSVAMQLVHCTRNMDLSAWGEFGKCVGKMKEALSEGKTEGVR</sequence>
<feature type="compositionally biased region" description="Basic and acidic residues" evidence="2">
    <location>
        <begin position="109"/>
        <end position="129"/>
    </location>
</feature>
<evidence type="ECO:0000256" key="1">
    <source>
        <dbReference type="SAM" id="Coils"/>
    </source>
</evidence>
<feature type="region of interest" description="Disordered" evidence="2">
    <location>
        <begin position="441"/>
        <end position="489"/>
    </location>
</feature>
<feature type="region of interest" description="Disordered" evidence="2">
    <location>
        <begin position="1"/>
        <end position="49"/>
    </location>
</feature>
<feature type="compositionally biased region" description="Polar residues" evidence="2">
    <location>
        <begin position="32"/>
        <end position="49"/>
    </location>
</feature>
<accession>A0A6S6W8Z2</accession>